<feature type="domain" description="Glycoside hydrolase family 9" evidence="10">
    <location>
        <begin position="151"/>
        <end position="600"/>
    </location>
</feature>
<evidence type="ECO:0000256" key="2">
    <source>
        <dbReference type="ARBA" id="ARBA00022801"/>
    </source>
</evidence>
<dbReference type="Gene3D" id="2.60.40.10">
    <property type="entry name" value="Immunoglobulins"/>
    <property type="match status" value="1"/>
</dbReference>
<evidence type="ECO:0000313" key="12">
    <source>
        <dbReference type="EMBL" id="MFC4597599.1"/>
    </source>
</evidence>
<dbReference type="InterPro" id="IPR014756">
    <property type="entry name" value="Ig_E-set"/>
</dbReference>
<evidence type="ECO:0000256" key="4">
    <source>
        <dbReference type="ARBA" id="ARBA00023295"/>
    </source>
</evidence>
<evidence type="ECO:0000256" key="5">
    <source>
        <dbReference type="ARBA" id="ARBA00023326"/>
    </source>
</evidence>
<comment type="similarity">
    <text evidence="1 6 8">Belongs to the glycosyl hydrolase 9 (cellulase E) family.</text>
</comment>
<feature type="active site" evidence="7">
    <location>
        <position position="579"/>
    </location>
</feature>
<feature type="active site" evidence="7">
    <location>
        <position position="588"/>
    </location>
</feature>
<evidence type="ECO:0000256" key="1">
    <source>
        <dbReference type="ARBA" id="ARBA00007072"/>
    </source>
</evidence>
<keyword evidence="2 6" id="KW-0378">Hydrolase</keyword>
<reference evidence="13" key="1">
    <citation type="journal article" date="2019" name="Int. J. Syst. Evol. Microbiol.">
        <title>The Global Catalogue of Microorganisms (GCM) 10K type strain sequencing project: providing services to taxonomists for standard genome sequencing and annotation.</title>
        <authorList>
            <consortium name="The Broad Institute Genomics Platform"/>
            <consortium name="The Broad Institute Genome Sequencing Center for Infectious Disease"/>
            <person name="Wu L."/>
            <person name="Ma J."/>
        </authorList>
    </citation>
    <scope>NUCLEOTIDE SEQUENCE [LARGE SCALE GENOMIC DNA]</scope>
    <source>
        <strain evidence="13">CCUG 49571</strain>
    </source>
</reference>
<keyword evidence="4 6" id="KW-0326">Glycosidase</keyword>
<evidence type="ECO:0000256" key="8">
    <source>
        <dbReference type="RuleBase" id="RU361166"/>
    </source>
</evidence>
<dbReference type="InterPro" id="IPR001701">
    <property type="entry name" value="Glyco_hydro_9"/>
</dbReference>
<dbReference type="PROSITE" id="PS00698">
    <property type="entry name" value="GH9_3"/>
    <property type="match status" value="1"/>
</dbReference>
<dbReference type="InterPro" id="IPR033126">
    <property type="entry name" value="Glyco_hydro_9_Asp/Glu_AS"/>
</dbReference>
<evidence type="ECO:0000256" key="3">
    <source>
        <dbReference type="ARBA" id="ARBA00023277"/>
    </source>
</evidence>
<comment type="catalytic activity">
    <reaction evidence="8">
        <text>Endohydrolysis of (1-&gt;4)-beta-D-glucosidic linkages in cellulose, lichenin and cereal beta-D-glucans.</text>
        <dbReference type="EC" id="3.2.1.4"/>
    </reaction>
</comment>
<feature type="region of interest" description="Disordered" evidence="9">
    <location>
        <begin position="26"/>
        <end position="52"/>
    </location>
</feature>
<dbReference type="GO" id="GO:0016787">
    <property type="term" value="F:hydrolase activity"/>
    <property type="evidence" value="ECO:0007669"/>
    <property type="project" value="UniProtKB-KW"/>
</dbReference>
<proteinExistence type="inferred from homology"/>
<feature type="domain" description="Cellulase Ig-like" evidence="11">
    <location>
        <begin position="59"/>
        <end position="139"/>
    </location>
</feature>
<dbReference type="InterPro" id="IPR018221">
    <property type="entry name" value="Glyco_hydro_9_His_AS"/>
</dbReference>
<evidence type="ECO:0000259" key="10">
    <source>
        <dbReference type="Pfam" id="PF00759"/>
    </source>
</evidence>
<organism evidence="12 13">
    <name type="scientific">Cohnella hongkongensis</name>
    <dbReference type="NCBI Taxonomy" id="178337"/>
    <lineage>
        <taxon>Bacteria</taxon>
        <taxon>Bacillati</taxon>
        <taxon>Bacillota</taxon>
        <taxon>Bacilli</taxon>
        <taxon>Bacillales</taxon>
        <taxon>Paenibacillaceae</taxon>
        <taxon>Cohnella</taxon>
    </lineage>
</organism>
<protein>
    <recommendedName>
        <fullName evidence="8">Endoglucanase</fullName>
        <ecNumber evidence="8">3.2.1.4</ecNumber>
    </recommendedName>
</protein>
<sequence length="605" mass="65184">MNGNQASKMAAVVLLGGTVLQGCVEGGPSAPSASPATKPSAASASAPAPSEGKPAMELRIHLNQIGYGTEAAKTAVIAADEPYPELKAVVTEAHGGGRPVWEGTAPAAQYDKLSGDWVSRIDFTELKAEGQYRMEAEGSVSPPFRIGRAVYDELADRVARSYRLQRSGQEIDDPALGLRVEAGHLQDREAVLFYEDERGRRPIVDASGGWYDAGDYGKYVPPAAVTVAQLMLAYELRPDFFAERKFLSEGEKSHWERAGGAPDLLTEIKFELDWLLRMQREDGAVYHKVSGGVFPDFIAPAEDVQDRSVYGLSTYGTAMFAAATAMGARVFEPFDAAYAAELLDRAQRAQSWLDRHPDAYFRLDELQNSGSGPYDKSTDREERYWALAELLKTTGEARYGEALASGYADLSARLPGTVGWNDGQLLGQWAEATAERASASGKEAAARAIDAAAAEIVANIERDGYRSSLKEQDYTWASNKIALAKGELLLLANELAPASEYVAGAADQLHYVLGRNALGMSFVTGAGTTFPKRPHHRISAASGILVPGLLVGGPNRQLNDPVLEKLAGQGLPPAKSYVDDLFSYAGNEYAIDYNAPLLFTLAFLE</sequence>
<evidence type="ECO:0000313" key="13">
    <source>
        <dbReference type="Proteomes" id="UP001596028"/>
    </source>
</evidence>
<dbReference type="Pfam" id="PF02927">
    <property type="entry name" value="CelD_N"/>
    <property type="match status" value="1"/>
</dbReference>
<evidence type="ECO:0000256" key="9">
    <source>
        <dbReference type="SAM" id="MobiDB-lite"/>
    </source>
</evidence>
<dbReference type="EC" id="3.2.1.4" evidence="8"/>
<name>A0ABV9FBY5_9BACL</name>
<accession>A0ABV9FBY5</accession>
<dbReference type="RefSeq" id="WP_378092962.1">
    <property type="nucleotide sequence ID" value="NZ_JBHSEP010000002.1"/>
</dbReference>
<keyword evidence="13" id="KW-1185">Reference proteome</keyword>
<keyword evidence="5 6" id="KW-0624">Polysaccharide degradation</keyword>
<dbReference type="CDD" id="cd02850">
    <property type="entry name" value="E_set_Cellulase_N"/>
    <property type="match status" value="1"/>
</dbReference>
<evidence type="ECO:0000256" key="7">
    <source>
        <dbReference type="PROSITE-ProRule" id="PRU10060"/>
    </source>
</evidence>
<gene>
    <name evidence="12" type="ORF">ACFO3S_05065</name>
</gene>
<evidence type="ECO:0000259" key="11">
    <source>
        <dbReference type="Pfam" id="PF02927"/>
    </source>
</evidence>
<dbReference type="InterPro" id="IPR004197">
    <property type="entry name" value="Cellulase_Ig-like"/>
</dbReference>
<dbReference type="Proteomes" id="UP001596028">
    <property type="component" value="Unassembled WGS sequence"/>
</dbReference>
<dbReference type="SUPFAM" id="SSF48208">
    <property type="entry name" value="Six-hairpin glycosidases"/>
    <property type="match status" value="1"/>
</dbReference>
<dbReference type="Gene3D" id="1.50.10.10">
    <property type="match status" value="1"/>
</dbReference>
<keyword evidence="8" id="KW-0136">Cellulose degradation</keyword>
<dbReference type="InterPro" id="IPR012341">
    <property type="entry name" value="6hp_glycosidase-like_sf"/>
</dbReference>
<dbReference type="InterPro" id="IPR008928">
    <property type="entry name" value="6-hairpin_glycosidase_sf"/>
</dbReference>
<dbReference type="Pfam" id="PF00759">
    <property type="entry name" value="Glyco_hydro_9"/>
    <property type="match status" value="1"/>
</dbReference>
<dbReference type="PANTHER" id="PTHR22298">
    <property type="entry name" value="ENDO-1,4-BETA-GLUCANASE"/>
    <property type="match status" value="1"/>
</dbReference>
<dbReference type="InterPro" id="IPR013783">
    <property type="entry name" value="Ig-like_fold"/>
</dbReference>
<comment type="caution">
    <text evidence="12">The sequence shown here is derived from an EMBL/GenBank/DDBJ whole genome shotgun (WGS) entry which is preliminary data.</text>
</comment>
<dbReference type="SUPFAM" id="SSF81296">
    <property type="entry name" value="E set domains"/>
    <property type="match status" value="1"/>
</dbReference>
<dbReference type="PROSITE" id="PS00592">
    <property type="entry name" value="GH9_2"/>
    <property type="match status" value="1"/>
</dbReference>
<dbReference type="EMBL" id="JBHSEP010000002">
    <property type="protein sequence ID" value="MFC4597599.1"/>
    <property type="molecule type" value="Genomic_DNA"/>
</dbReference>
<evidence type="ECO:0000256" key="6">
    <source>
        <dbReference type="PROSITE-ProRule" id="PRU10059"/>
    </source>
</evidence>
<feature type="active site" evidence="6">
    <location>
        <position position="535"/>
    </location>
</feature>
<keyword evidence="3 6" id="KW-0119">Carbohydrate metabolism</keyword>